<dbReference type="PANTHER" id="PTHR11802">
    <property type="entry name" value="SERINE PROTEASE FAMILY S10 SERINE CARBOXYPEPTIDASE"/>
    <property type="match status" value="1"/>
</dbReference>
<comment type="caution">
    <text evidence="8">The sequence shown here is derived from an EMBL/GenBank/DDBJ whole genome shotgun (WGS) entry which is preliminary data.</text>
</comment>
<keyword evidence="9" id="KW-1185">Reference proteome</keyword>
<keyword evidence="3 7" id="KW-0645">Protease</keyword>
<evidence type="ECO:0000256" key="4">
    <source>
        <dbReference type="ARBA" id="ARBA00022729"/>
    </source>
</evidence>
<reference evidence="8" key="1">
    <citation type="submission" date="2022-07" db="EMBL/GenBank/DDBJ databases">
        <title>Genome analysis of Parmales, a sister group of diatoms, reveals the evolutionary specialization of diatoms from phago-mixotrophs to photoautotrophs.</title>
        <authorList>
            <person name="Ban H."/>
            <person name="Sato S."/>
            <person name="Yoshikawa S."/>
            <person name="Kazumasa Y."/>
            <person name="Nakamura Y."/>
            <person name="Ichinomiya M."/>
            <person name="Saitoh K."/>
            <person name="Sato N."/>
            <person name="Blanc-Mathieu R."/>
            <person name="Endo H."/>
            <person name="Kuwata A."/>
            <person name="Ogata H."/>
        </authorList>
    </citation>
    <scope>NUCLEOTIDE SEQUENCE</scope>
</reference>
<dbReference type="PROSITE" id="PS00560">
    <property type="entry name" value="CARBOXYPEPT_SER_HIS"/>
    <property type="match status" value="1"/>
</dbReference>
<accession>A0A9W7AG99</accession>
<dbReference type="InterPro" id="IPR033124">
    <property type="entry name" value="Ser_caboxypep_his_AS"/>
</dbReference>
<dbReference type="AlphaFoldDB" id="A0A9W7AG99"/>
<dbReference type="EC" id="3.4.16.-" evidence="7"/>
<organism evidence="8 9">
    <name type="scientific">Triparma retinervis</name>
    <dbReference type="NCBI Taxonomy" id="2557542"/>
    <lineage>
        <taxon>Eukaryota</taxon>
        <taxon>Sar</taxon>
        <taxon>Stramenopiles</taxon>
        <taxon>Ochrophyta</taxon>
        <taxon>Bolidophyceae</taxon>
        <taxon>Parmales</taxon>
        <taxon>Triparmaceae</taxon>
        <taxon>Triparma</taxon>
    </lineage>
</organism>
<dbReference type="Gene3D" id="3.40.50.1820">
    <property type="entry name" value="alpha/beta hydrolase"/>
    <property type="match status" value="1"/>
</dbReference>
<dbReference type="EMBL" id="BRXZ01001281">
    <property type="protein sequence ID" value="GMH67225.1"/>
    <property type="molecule type" value="Genomic_DNA"/>
</dbReference>
<dbReference type="Pfam" id="PF00450">
    <property type="entry name" value="Peptidase_S10"/>
    <property type="match status" value="1"/>
</dbReference>
<dbReference type="OrthoDB" id="443318at2759"/>
<dbReference type="PANTHER" id="PTHR11802:SF3">
    <property type="entry name" value="RETINOID-INDUCIBLE SERINE CARBOXYPEPTIDASE"/>
    <property type="match status" value="1"/>
</dbReference>
<dbReference type="InterPro" id="IPR029058">
    <property type="entry name" value="AB_hydrolase_fold"/>
</dbReference>
<protein>
    <recommendedName>
        <fullName evidence="7">Carboxypeptidase</fullName>
        <ecNumber evidence="7">3.4.16.-</ecNumber>
    </recommendedName>
</protein>
<evidence type="ECO:0000256" key="5">
    <source>
        <dbReference type="ARBA" id="ARBA00022801"/>
    </source>
</evidence>
<dbReference type="PRINTS" id="PR00724">
    <property type="entry name" value="CRBOXYPTASEC"/>
</dbReference>
<dbReference type="InterPro" id="IPR001563">
    <property type="entry name" value="Peptidase_S10"/>
</dbReference>
<dbReference type="GO" id="GO:0006508">
    <property type="term" value="P:proteolysis"/>
    <property type="evidence" value="ECO:0007669"/>
    <property type="project" value="UniProtKB-KW"/>
</dbReference>
<keyword evidence="5 7" id="KW-0378">Hydrolase</keyword>
<dbReference type="GO" id="GO:0004185">
    <property type="term" value="F:serine-type carboxypeptidase activity"/>
    <property type="evidence" value="ECO:0007669"/>
    <property type="project" value="UniProtKB-UniRule"/>
</dbReference>
<keyword evidence="6" id="KW-0325">Glycoprotein</keyword>
<evidence type="ECO:0000313" key="8">
    <source>
        <dbReference type="EMBL" id="GMH67225.1"/>
    </source>
</evidence>
<evidence type="ECO:0000256" key="3">
    <source>
        <dbReference type="ARBA" id="ARBA00022670"/>
    </source>
</evidence>
<evidence type="ECO:0000313" key="9">
    <source>
        <dbReference type="Proteomes" id="UP001165082"/>
    </source>
</evidence>
<dbReference type="InterPro" id="IPR018202">
    <property type="entry name" value="Ser_caboxypep_ser_AS"/>
</dbReference>
<sequence length="413" mass="45625">MYAGFVGVAPEPVGLSASSLFYWMFTAEKGGMDAPLVIWLNGGPGASSLTGALLENGPIRLNADGTTSYNEFGWTKEANYIAIDNPVGAGFSFTEDGEEGYVDDLGEMADQLYRGILGIFELHPWLVGKDVYIAGESYAGKYIPAIAHFIYKRHEDGDTAVNLAGLLIGNGETKPYIAYASTPDYLFRMGYIDETQQHWAHGQLKACKAQVERQEYIEAFETCQKVEDDLFAKYVKLPFIYDLRAKSDVFTELTAVMTDWINHPDVRKALNVGERMWRQSDGQGPSSVGKPVPEHLKGDEMLDIPDTILQDLYENFRVLLFSGQHDGSSCNFLGTQRMLAELDWVGKAAFEAAEQAPWSVKGGIAGYGKAGKSLNGEVTFLLVANSGHLVPSDQPENALDMFRIFVNHENYFD</sequence>
<name>A0A9W7AG99_9STRA</name>
<dbReference type="PROSITE" id="PS00131">
    <property type="entry name" value="CARBOXYPEPT_SER_SER"/>
    <property type="match status" value="1"/>
</dbReference>
<dbReference type="SUPFAM" id="SSF53474">
    <property type="entry name" value="alpha/beta-Hydrolases"/>
    <property type="match status" value="1"/>
</dbReference>
<evidence type="ECO:0000256" key="7">
    <source>
        <dbReference type="RuleBase" id="RU361156"/>
    </source>
</evidence>
<keyword evidence="2 7" id="KW-0121">Carboxypeptidase</keyword>
<comment type="similarity">
    <text evidence="1 7">Belongs to the peptidase S10 family.</text>
</comment>
<evidence type="ECO:0000256" key="1">
    <source>
        <dbReference type="ARBA" id="ARBA00009431"/>
    </source>
</evidence>
<keyword evidence="4" id="KW-0732">Signal</keyword>
<evidence type="ECO:0000256" key="2">
    <source>
        <dbReference type="ARBA" id="ARBA00022645"/>
    </source>
</evidence>
<gene>
    <name evidence="8" type="ORF">TrRE_jg10408</name>
</gene>
<proteinExistence type="inferred from homology"/>
<dbReference type="Proteomes" id="UP001165082">
    <property type="component" value="Unassembled WGS sequence"/>
</dbReference>
<evidence type="ECO:0000256" key="6">
    <source>
        <dbReference type="ARBA" id="ARBA00023180"/>
    </source>
</evidence>